<dbReference type="EMBL" id="QXJM01000029">
    <property type="protein sequence ID" value="RIE03968.1"/>
    <property type="molecule type" value="Genomic_DNA"/>
</dbReference>
<reference evidence="7 8" key="1">
    <citation type="submission" date="2018-09" db="EMBL/GenBank/DDBJ databases">
        <title>Cohnella cavernae sp. nov., isolated from a karst cave.</title>
        <authorList>
            <person name="Zhu H."/>
        </authorList>
    </citation>
    <scope>NUCLEOTIDE SEQUENCE [LARGE SCALE GENOMIC DNA]</scope>
    <source>
        <strain evidence="7 8">K2E09-144</strain>
    </source>
</reference>
<feature type="transmembrane region" description="Helical" evidence="5">
    <location>
        <begin position="379"/>
        <end position="396"/>
    </location>
</feature>
<keyword evidence="4 5" id="KW-0472">Membrane</keyword>
<evidence type="ECO:0000256" key="2">
    <source>
        <dbReference type="ARBA" id="ARBA00022692"/>
    </source>
</evidence>
<feature type="transmembrane region" description="Helical" evidence="5">
    <location>
        <begin position="272"/>
        <end position="293"/>
    </location>
</feature>
<name>A0A398CT78_9BACL</name>
<dbReference type="InterPro" id="IPR011547">
    <property type="entry name" value="SLC26A/SulP_dom"/>
</dbReference>
<dbReference type="GO" id="GO:0016020">
    <property type="term" value="C:membrane"/>
    <property type="evidence" value="ECO:0007669"/>
    <property type="project" value="UniProtKB-SubCell"/>
</dbReference>
<evidence type="ECO:0000313" key="8">
    <source>
        <dbReference type="Proteomes" id="UP000266340"/>
    </source>
</evidence>
<dbReference type="PANTHER" id="PTHR43310">
    <property type="entry name" value="SULFATE TRANSPORTER YBAR-RELATED"/>
    <property type="match status" value="1"/>
</dbReference>
<evidence type="ECO:0000256" key="4">
    <source>
        <dbReference type="ARBA" id="ARBA00023136"/>
    </source>
</evidence>
<evidence type="ECO:0000256" key="3">
    <source>
        <dbReference type="ARBA" id="ARBA00022989"/>
    </source>
</evidence>
<feature type="transmembrane region" description="Helical" evidence="5">
    <location>
        <begin position="103"/>
        <end position="121"/>
    </location>
</feature>
<feature type="transmembrane region" description="Helical" evidence="5">
    <location>
        <begin position="313"/>
        <end position="343"/>
    </location>
</feature>
<feature type="transmembrane region" description="Helical" evidence="5">
    <location>
        <begin position="231"/>
        <end position="251"/>
    </location>
</feature>
<feature type="transmembrane region" description="Helical" evidence="5">
    <location>
        <begin position="159"/>
        <end position="175"/>
    </location>
</feature>
<feature type="transmembrane region" description="Helical" evidence="5">
    <location>
        <begin position="133"/>
        <end position="153"/>
    </location>
</feature>
<feature type="transmembrane region" description="Helical" evidence="5">
    <location>
        <begin position="182"/>
        <end position="201"/>
    </location>
</feature>
<keyword evidence="3 5" id="KW-1133">Transmembrane helix</keyword>
<feature type="transmembrane region" description="Helical" evidence="5">
    <location>
        <begin position="58"/>
        <end position="74"/>
    </location>
</feature>
<accession>A0A398CT78</accession>
<evidence type="ECO:0000259" key="6">
    <source>
        <dbReference type="Pfam" id="PF00916"/>
    </source>
</evidence>
<organism evidence="7 8">
    <name type="scientific">Cohnella faecalis</name>
    <dbReference type="NCBI Taxonomy" id="2315694"/>
    <lineage>
        <taxon>Bacteria</taxon>
        <taxon>Bacillati</taxon>
        <taxon>Bacillota</taxon>
        <taxon>Bacilli</taxon>
        <taxon>Bacillales</taxon>
        <taxon>Paenibacillaceae</taxon>
        <taxon>Cohnella</taxon>
    </lineage>
</organism>
<keyword evidence="2 5" id="KW-0812">Transmembrane</keyword>
<sequence>MHRVSLILSNGSVSELLQSIKRTWLFNVRGDMLAGITATLALIPDCIAFAFIAGVDPMVGFYSAICMLIILAFFGGRPAMLSSSAGSMAVLMTALVARHGVEYLFAATVLTGVLQWFMGVFKMGRWMKYIPRSVVVGFINALAILILVAQLRHFHGESWGMYAMVALTLAVIFLWPRLSKAIPSPLIAVALVTGVAFVVGWNGKTVGDIADIASGFPLFHMPDVPLNAETLLIIFPYAFSLALVGFIETLLTQDIVDEMTDTKTNKDREMKGQGIANAATGFFGGMAGCALIAESAINVKLGGRGRLSNLTAGVVLLLLVACFGSVLKAIPVAALVGVMLMVCFEIFDWKFLGQIRSLPILDTVVMLVTVVVSVVTDNLAFGVLAGVGLFAVSAVNRRRRPLTQR</sequence>
<comment type="caution">
    <text evidence="7">The sequence shown here is derived from an EMBL/GenBank/DDBJ whole genome shotgun (WGS) entry which is preliminary data.</text>
</comment>
<dbReference type="PANTHER" id="PTHR43310:SF1">
    <property type="entry name" value="SULFATE TRANSPORTER YBAR-RELATED"/>
    <property type="match status" value="1"/>
</dbReference>
<dbReference type="InterPro" id="IPR052706">
    <property type="entry name" value="Membrane-Transporter-like"/>
</dbReference>
<keyword evidence="8" id="KW-1185">Reference proteome</keyword>
<dbReference type="Proteomes" id="UP000266340">
    <property type="component" value="Unassembled WGS sequence"/>
</dbReference>
<evidence type="ECO:0000256" key="5">
    <source>
        <dbReference type="SAM" id="Phobius"/>
    </source>
</evidence>
<dbReference type="AlphaFoldDB" id="A0A398CT78"/>
<feature type="transmembrane region" description="Helical" evidence="5">
    <location>
        <begin position="32"/>
        <end position="52"/>
    </location>
</feature>
<feature type="domain" description="SLC26A/SulP transporter" evidence="6">
    <location>
        <begin position="29"/>
        <end position="156"/>
    </location>
</feature>
<evidence type="ECO:0000313" key="7">
    <source>
        <dbReference type="EMBL" id="RIE03968.1"/>
    </source>
</evidence>
<evidence type="ECO:0000256" key="1">
    <source>
        <dbReference type="ARBA" id="ARBA00004141"/>
    </source>
</evidence>
<protein>
    <submittedName>
        <fullName evidence="7">SulP family inorganic anion transporter</fullName>
    </submittedName>
</protein>
<feature type="domain" description="SLC26A/SulP transporter" evidence="6">
    <location>
        <begin position="164"/>
        <end position="369"/>
    </location>
</feature>
<proteinExistence type="predicted"/>
<dbReference type="Pfam" id="PF00916">
    <property type="entry name" value="Sulfate_transp"/>
    <property type="match status" value="2"/>
</dbReference>
<gene>
    <name evidence="7" type="ORF">D3H35_08390</name>
</gene>
<comment type="subcellular location">
    <subcellularLocation>
        <location evidence="1">Membrane</location>
        <topology evidence="1">Multi-pass membrane protein</topology>
    </subcellularLocation>
</comment>